<reference evidence="4" key="1">
    <citation type="submission" date="2020-04" db="EMBL/GenBank/DDBJ databases">
        <authorList>
            <person name="Chiriac C."/>
            <person name="Salcher M."/>
            <person name="Ghai R."/>
            <person name="Kavagutti S V."/>
        </authorList>
    </citation>
    <scope>NUCLEOTIDE SEQUENCE</scope>
</reference>
<dbReference type="PANTHER" id="PTHR43363:SF1">
    <property type="entry name" value="HYPOXANTHINE-GUANINE PHOSPHORIBOSYLTRANSFERASE"/>
    <property type="match status" value="1"/>
</dbReference>
<keyword evidence="2 4" id="KW-0808">Transferase</keyword>
<keyword evidence="1 4" id="KW-0328">Glycosyltransferase</keyword>
<organism evidence="4">
    <name type="scientific">uncultured Caudovirales phage</name>
    <dbReference type="NCBI Taxonomy" id="2100421"/>
    <lineage>
        <taxon>Viruses</taxon>
        <taxon>Duplodnaviria</taxon>
        <taxon>Heunggongvirae</taxon>
        <taxon>Uroviricota</taxon>
        <taxon>Caudoviricetes</taxon>
        <taxon>Peduoviridae</taxon>
        <taxon>Maltschvirus</taxon>
        <taxon>Maltschvirus maltsch</taxon>
    </lineage>
</organism>
<name>A0A6J5KKW5_9CAUD</name>
<dbReference type="InterPro" id="IPR000836">
    <property type="entry name" value="PRTase_dom"/>
</dbReference>
<evidence type="ECO:0000256" key="2">
    <source>
        <dbReference type="ARBA" id="ARBA00022679"/>
    </source>
</evidence>
<dbReference type="Gene3D" id="3.40.50.2020">
    <property type="match status" value="1"/>
</dbReference>
<protein>
    <submittedName>
        <fullName evidence="4">COG2236 Predicted phosphoribosyltransferases</fullName>
    </submittedName>
</protein>
<evidence type="ECO:0000313" key="4">
    <source>
        <dbReference type="EMBL" id="CAB4122908.1"/>
    </source>
</evidence>
<dbReference type="SUPFAM" id="SSF53271">
    <property type="entry name" value="PRTase-like"/>
    <property type="match status" value="1"/>
</dbReference>
<evidence type="ECO:0000259" key="3">
    <source>
        <dbReference type="Pfam" id="PF00156"/>
    </source>
</evidence>
<dbReference type="CDD" id="cd06223">
    <property type="entry name" value="PRTases_typeI"/>
    <property type="match status" value="1"/>
</dbReference>
<sequence>MRKIYINDQELKQLTLKMCRDIERSGWQPHRVVGIGRGGLTPAVLISHWFGVPMVSLDVSLRDGGGQESNTWLPEDAISGTRTLVVDDINDSGATFTWIRNDWQLSINGLLENATFPWHATVRFASVVHNLASQEISDYSGMEINKAEDPSWVVFPWEEWWTKA</sequence>
<evidence type="ECO:0000256" key="1">
    <source>
        <dbReference type="ARBA" id="ARBA00022676"/>
    </source>
</evidence>
<dbReference type="Pfam" id="PF00156">
    <property type="entry name" value="Pribosyltran"/>
    <property type="match status" value="1"/>
</dbReference>
<accession>A0A6J5KKW5</accession>
<dbReference type="EMBL" id="LR796167">
    <property type="protein sequence ID" value="CAB4122908.1"/>
    <property type="molecule type" value="Genomic_DNA"/>
</dbReference>
<dbReference type="InterPro" id="IPR029057">
    <property type="entry name" value="PRTase-like"/>
</dbReference>
<dbReference type="GO" id="GO:0016757">
    <property type="term" value="F:glycosyltransferase activity"/>
    <property type="evidence" value="ECO:0007669"/>
    <property type="project" value="UniProtKB-KW"/>
</dbReference>
<proteinExistence type="predicted"/>
<dbReference type="PANTHER" id="PTHR43363">
    <property type="entry name" value="HYPOXANTHINE PHOSPHORIBOSYLTRANSFERASE"/>
    <property type="match status" value="1"/>
</dbReference>
<gene>
    <name evidence="4" type="ORF">UFOVP29_96</name>
</gene>
<feature type="domain" description="Phosphoribosyltransferase" evidence="3">
    <location>
        <begin position="14"/>
        <end position="97"/>
    </location>
</feature>